<dbReference type="AlphaFoldDB" id="A0A4R2KP41"/>
<accession>A0A4R2KP41</accession>
<gene>
    <name evidence="3" type="ORF">EV688_10849</name>
</gene>
<proteinExistence type="predicted"/>
<protein>
    <submittedName>
        <fullName evidence="3">Regulatory LuxR family protein</fullName>
    </submittedName>
</protein>
<dbReference type="InterPro" id="IPR036388">
    <property type="entry name" value="WH-like_DNA-bd_sf"/>
</dbReference>
<evidence type="ECO:0000259" key="2">
    <source>
        <dbReference type="PROSITE" id="PS50043"/>
    </source>
</evidence>
<evidence type="ECO:0000313" key="4">
    <source>
        <dbReference type="Proteomes" id="UP000294980"/>
    </source>
</evidence>
<dbReference type="EMBL" id="SLWX01000008">
    <property type="protein sequence ID" value="TCO75483.1"/>
    <property type="molecule type" value="Genomic_DNA"/>
</dbReference>
<dbReference type="PANTHER" id="PTHR43214">
    <property type="entry name" value="TWO-COMPONENT RESPONSE REGULATOR"/>
    <property type="match status" value="1"/>
</dbReference>
<dbReference type="PRINTS" id="PR00038">
    <property type="entry name" value="HTHLUXR"/>
</dbReference>
<dbReference type="CDD" id="cd06170">
    <property type="entry name" value="LuxR_C_like"/>
    <property type="match status" value="1"/>
</dbReference>
<organism evidence="3 4">
    <name type="scientific">Chromatocurvus halotolerans</name>
    <dbReference type="NCBI Taxonomy" id="1132028"/>
    <lineage>
        <taxon>Bacteria</taxon>
        <taxon>Pseudomonadati</taxon>
        <taxon>Pseudomonadota</taxon>
        <taxon>Gammaproteobacteria</taxon>
        <taxon>Cellvibrionales</taxon>
        <taxon>Halieaceae</taxon>
        <taxon>Chromatocurvus</taxon>
    </lineage>
</organism>
<dbReference type="PANTHER" id="PTHR43214:SF38">
    <property type="entry name" value="NITRATE_NITRITE RESPONSE REGULATOR PROTEIN NARL"/>
    <property type="match status" value="1"/>
</dbReference>
<dbReference type="InterPro" id="IPR039420">
    <property type="entry name" value="WalR-like"/>
</dbReference>
<dbReference type="GO" id="GO:0006355">
    <property type="term" value="P:regulation of DNA-templated transcription"/>
    <property type="evidence" value="ECO:0007669"/>
    <property type="project" value="InterPro"/>
</dbReference>
<dbReference type="GO" id="GO:0003677">
    <property type="term" value="F:DNA binding"/>
    <property type="evidence" value="ECO:0007669"/>
    <property type="project" value="UniProtKB-KW"/>
</dbReference>
<dbReference type="Proteomes" id="UP000294980">
    <property type="component" value="Unassembled WGS sequence"/>
</dbReference>
<evidence type="ECO:0000256" key="1">
    <source>
        <dbReference type="ARBA" id="ARBA00023125"/>
    </source>
</evidence>
<keyword evidence="4" id="KW-1185">Reference proteome</keyword>
<sequence>MSRRARPRLRDVRRAYHLLGECLEHREDSTAWRAHLLTGLQAMTGARVALYLHVDAPLSAVEQVSETLASGFLDAREQALWAHYQATEAHRDDLFHRGFYTRAGGSSRLVTRSLYDVVERSAWQRSRHYGDYVAACGLGDRITSSLSLPTAGPRCEQTLVLHRDAGDGAFPAPARYLVRLVHHGLSELQGRLLTLPGTREDLAGLTPRMREVLMGLLAGESEKQIASRLGLSRHTVNRHVQRVYRHYDVTSRGRLLAKLRSGGGVQSLSPR</sequence>
<keyword evidence="1" id="KW-0238">DNA-binding</keyword>
<dbReference type="Pfam" id="PF00196">
    <property type="entry name" value="GerE"/>
    <property type="match status" value="1"/>
</dbReference>
<evidence type="ECO:0000313" key="3">
    <source>
        <dbReference type="EMBL" id="TCO75483.1"/>
    </source>
</evidence>
<dbReference type="RefSeq" id="WP_205686637.1">
    <property type="nucleotide sequence ID" value="NZ_QQSW01000010.1"/>
</dbReference>
<dbReference type="PROSITE" id="PS50043">
    <property type="entry name" value="HTH_LUXR_2"/>
    <property type="match status" value="1"/>
</dbReference>
<dbReference type="Gene3D" id="1.10.10.10">
    <property type="entry name" value="Winged helix-like DNA-binding domain superfamily/Winged helix DNA-binding domain"/>
    <property type="match status" value="1"/>
</dbReference>
<dbReference type="SUPFAM" id="SSF46894">
    <property type="entry name" value="C-terminal effector domain of the bipartite response regulators"/>
    <property type="match status" value="1"/>
</dbReference>
<comment type="caution">
    <text evidence="3">The sequence shown here is derived from an EMBL/GenBank/DDBJ whole genome shotgun (WGS) entry which is preliminary data.</text>
</comment>
<dbReference type="SMART" id="SM00421">
    <property type="entry name" value="HTH_LUXR"/>
    <property type="match status" value="1"/>
</dbReference>
<reference evidence="3 4" key="1">
    <citation type="submission" date="2019-03" db="EMBL/GenBank/DDBJ databases">
        <title>Genomic Encyclopedia of Type Strains, Phase IV (KMG-IV): sequencing the most valuable type-strain genomes for metagenomic binning, comparative biology and taxonomic classification.</title>
        <authorList>
            <person name="Goeker M."/>
        </authorList>
    </citation>
    <scope>NUCLEOTIDE SEQUENCE [LARGE SCALE GENOMIC DNA]</scope>
    <source>
        <strain evidence="3 4">DSM 23344</strain>
    </source>
</reference>
<feature type="domain" description="HTH luxR-type" evidence="2">
    <location>
        <begin position="198"/>
        <end position="263"/>
    </location>
</feature>
<dbReference type="InterPro" id="IPR016032">
    <property type="entry name" value="Sig_transdc_resp-reg_C-effctor"/>
</dbReference>
<name>A0A4R2KP41_9GAMM</name>
<dbReference type="InterPro" id="IPR000792">
    <property type="entry name" value="Tscrpt_reg_LuxR_C"/>
</dbReference>